<evidence type="ECO:0000256" key="5">
    <source>
        <dbReference type="ARBA" id="ARBA00023136"/>
    </source>
</evidence>
<keyword evidence="5 6" id="KW-0472">Membrane</keyword>
<feature type="transmembrane region" description="Helical" evidence="6">
    <location>
        <begin position="327"/>
        <end position="349"/>
    </location>
</feature>
<dbReference type="Pfam" id="PF07690">
    <property type="entry name" value="MFS_1"/>
    <property type="match status" value="1"/>
</dbReference>
<dbReference type="InterPro" id="IPR044772">
    <property type="entry name" value="NO3_transporter"/>
</dbReference>
<gene>
    <name evidence="7" type="ORF">DQ384_19380</name>
</gene>
<dbReference type="Proteomes" id="UP000253094">
    <property type="component" value="Unassembled WGS sequence"/>
</dbReference>
<dbReference type="AlphaFoldDB" id="A0A367FH86"/>
<keyword evidence="4 6" id="KW-1133">Transmembrane helix</keyword>
<dbReference type="InterPro" id="IPR011701">
    <property type="entry name" value="MFS"/>
</dbReference>
<evidence type="ECO:0000313" key="8">
    <source>
        <dbReference type="Proteomes" id="UP000253094"/>
    </source>
</evidence>
<feature type="transmembrane region" description="Helical" evidence="6">
    <location>
        <begin position="233"/>
        <end position="259"/>
    </location>
</feature>
<accession>A0A367FH86</accession>
<feature type="transmembrane region" description="Helical" evidence="6">
    <location>
        <begin position="161"/>
        <end position="182"/>
    </location>
</feature>
<evidence type="ECO:0000256" key="1">
    <source>
        <dbReference type="ARBA" id="ARBA00004141"/>
    </source>
</evidence>
<feature type="transmembrane region" description="Helical" evidence="6">
    <location>
        <begin position="37"/>
        <end position="59"/>
    </location>
</feature>
<comment type="caution">
    <text evidence="7">The sequence shown here is derived from an EMBL/GenBank/DDBJ whole genome shotgun (WGS) entry which is preliminary data.</text>
</comment>
<name>A0A367FH86_9ACTN</name>
<feature type="transmembrane region" description="Helical" evidence="6">
    <location>
        <begin position="414"/>
        <end position="434"/>
    </location>
</feature>
<feature type="transmembrane region" description="Helical" evidence="6">
    <location>
        <begin position="127"/>
        <end position="149"/>
    </location>
</feature>
<protein>
    <submittedName>
        <fullName evidence="7">MFS transporter</fullName>
    </submittedName>
</protein>
<feature type="transmembrane region" description="Helical" evidence="6">
    <location>
        <begin position="188"/>
        <end position="212"/>
    </location>
</feature>
<keyword evidence="8" id="KW-1185">Reference proteome</keyword>
<dbReference type="PANTHER" id="PTHR23515">
    <property type="entry name" value="HIGH-AFFINITY NITRATE TRANSPORTER 2.3"/>
    <property type="match status" value="1"/>
</dbReference>
<feature type="transmembrane region" description="Helical" evidence="6">
    <location>
        <begin position="382"/>
        <end position="402"/>
    </location>
</feature>
<sequence length="451" mass="47462">MELTRTASAKGRWINDWNPDDPDFWQRRGKRIARRNLVFSILAEHLGFTLWTVWSIVAVKLGDHRFSTDQLFWLVSLPNLVGSALRLPYTFAPARFGGRNWTVVSALLLLVPAVLLAVAVGDPGTPYWAFLLIAATAGLGGGNFASSMANITYFYPERRQGWALGLNAAGGNIGVSSVQLAMPLVITGFGLAAAGLFWVPFIVLAAVGAFFFMDNLTSAKADPREQLKIAGRAQTWIMSLLYIGTFGSFIGYTTAFPLLIKSQFPEHASTVSWAFLGALVGSLIRPLGGLMSDRLGGSKVTLATFAAMAGAVALVGTGVGAHHFATFFAAYLLLVALTGVGNGSTYRMIPAIFMARALRDVPPGDERARAAAVAAGKRDSSAAIGIISAVGAFGGFFINRGFGTSIAATGGAGAALAAFACFYAVCAGLTWFCYLRPAGALPAAGVAEARV</sequence>
<feature type="transmembrane region" description="Helical" evidence="6">
    <location>
        <begin position="271"/>
        <end position="288"/>
    </location>
</feature>
<comment type="subcellular location">
    <subcellularLocation>
        <location evidence="1">Membrane</location>
        <topology evidence="1">Multi-pass membrane protein</topology>
    </subcellularLocation>
</comment>
<organism evidence="7 8">
    <name type="scientific">Sphaerisporangium album</name>
    <dbReference type="NCBI Taxonomy" id="509200"/>
    <lineage>
        <taxon>Bacteria</taxon>
        <taxon>Bacillati</taxon>
        <taxon>Actinomycetota</taxon>
        <taxon>Actinomycetes</taxon>
        <taxon>Streptosporangiales</taxon>
        <taxon>Streptosporangiaceae</taxon>
        <taxon>Sphaerisporangium</taxon>
    </lineage>
</organism>
<proteinExistence type="inferred from homology"/>
<dbReference type="Gene3D" id="1.20.1250.20">
    <property type="entry name" value="MFS general substrate transporter like domains"/>
    <property type="match status" value="1"/>
</dbReference>
<feature type="transmembrane region" description="Helical" evidence="6">
    <location>
        <begin position="300"/>
        <end position="321"/>
    </location>
</feature>
<feature type="transmembrane region" description="Helical" evidence="6">
    <location>
        <begin position="71"/>
        <end position="89"/>
    </location>
</feature>
<evidence type="ECO:0000256" key="2">
    <source>
        <dbReference type="ARBA" id="ARBA00008432"/>
    </source>
</evidence>
<feature type="transmembrane region" description="Helical" evidence="6">
    <location>
        <begin position="101"/>
        <end position="121"/>
    </location>
</feature>
<comment type="similarity">
    <text evidence="2">Belongs to the major facilitator superfamily. Nitrate/nitrite porter (TC 2.A.1.8) family.</text>
</comment>
<evidence type="ECO:0000313" key="7">
    <source>
        <dbReference type="EMBL" id="RCG29738.1"/>
    </source>
</evidence>
<evidence type="ECO:0000256" key="4">
    <source>
        <dbReference type="ARBA" id="ARBA00022989"/>
    </source>
</evidence>
<dbReference type="CDD" id="cd17341">
    <property type="entry name" value="MFS_NRT2_like"/>
    <property type="match status" value="1"/>
</dbReference>
<dbReference type="GO" id="GO:0016020">
    <property type="term" value="C:membrane"/>
    <property type="evidence" value="ECO:0007669"/>
    <property type="project" value="UniProtKB-SubCell"/>
</dbReference>
<evidence type="ECO:0000256" key="3">
    <source>
        <dbReference type="ARBA" id="ARBA00022692"/>
    </source>
</evidence>
<dbReference type="SUPFAM" id="SSF103473">
    <property type="entry name" value="MFS general substrate transporter"/>
    <property type="match status" value="1"/>
</dbReference>
<dbReference type="GO" id="GO:0015112">
    <property type="term" value="F:nitrate transmembrane transporter activity"/>
    <property type="evidence" value="ECO:0007669"/>
    <property type="project" value="InterPro"/>
</dbReference>
<dbReference type="OrthoDB" id="9771451at2"/>
<reference evidence="7 8" key="1">
    <citation type="submission" date="2018-06" db="EMBL/GenBank/DDBJ databases">
        <title>Sphaerisporangium craniellae sp. nov., isolated from a marine sponge in the South China Sea.</title>
        <authorList>
            <person name="Li L."/>
        </authorList>
    </citation>
    <scope>NUCLEOTIDE SEQUENCE [LARGE SCALE GENOMIC DNA]</scope>
    <source>
        <strain evidence="7 8">CCTCC AA 208026</strain>
    </source>
</reference>
<dbReference type="InterPro" id="IPR036259">
    <property type="entry name" value="MFS_trans_sf"/>
</dbReference>
<dbReference type="EMBL" id="QOIL01000010">
    <property type="protein sequence ID" value="RCG29738.1"/>
    <property type="molecule type" value="Genomic_DNA"/>
</dbReference>
<evidence type="ECO:0000256" key="6">
    <source>
        <dbReference type="SAM" id="Phobius"/>
    </source>
</evidence>
<keyword evidence="3 6" id="KW-0812">Transmembrane</keyword>